<proteinExistence type="predicted"/>
<organism evidence="2 3">
    <name type="scientific">Mycobacterium phage Dusk</name>
    <dbReference type="NCBI Taxonomy" id="1679524"/>
    <lineage>
        <taxon>Viruses</taxon>
        <taxon>Duplodnaviria</taxon>
        <taxon>Heunggongvirae</taxon>
        <taxon>Uroviricota</taxon>
        <taxon>Caudoviricetes</taxon>
        <taxon>Kostyavirus</taxon>
        <taxon>Kostyavirus toto</taxon>
    </lineage>
</organism>
<dbReference type="RefSeq" id="YP_009224302.1">
    <property type="nucleotide sequence ID" value="NC_029079.1"/>
</dbReference>
<sequence length="285" mass="31107">MTTYGELKALRLGVKYVRHTLFTVAGTWADMWSGYPADVARLVDEDLFRWQPVWYPASFGPVGNPLGRSYQESVQDGVKELIRLINATPGTFALVGYSQGAEVVSRVLLEILFGSLRHRLKDFIGGGCFGNPYRAKGVSYPGSGLPTSGHGIAPVNLAPDILPAEMWEEWWNEGDLYAQNLDGKSGEIITSFYDILTKLQFHDMLGLAVNMFKALSNDKGIIAQVMRVLAVPLPGVIDAGRAAVYAGTFAVQGTRPHITLAETGRVARAVWHLNRIGAKTLARAS</sequence>
<evidence type="ECO:0000313" key="3">
    <source>
        <dbReference type="Proteomes" id="UP000204011"/>
    </source>
</evidence>
<accession>A0A0H4TI62</accession>
<dbReference type="Proteomes" id="UP000204011">
    <property type="component" value="Segment"/>
</dbReference>
<dbReference type="SMR" id="A0A0H4TI62"/>
<gene>
    <name evidence="2" type="ORF">SEA_DUSK_34</name>
</gene>
<feature type="domain" description="PE-PPE" evidence="1">
    <location>
        <begin position="52"/>
        <end position="108"/>
    </location>
</feature>
<dbReference type="Gene3D" id="1.10.10.1120">
    <property type="entry name" value="Lysin B, C-terminal linker domain"/>
    <property type="match status" value="1"/>
</dbReference>
<evidence type="ECO:0000259" key="1">
    <source>
        <dbReference type="Pfam" id="PF08237"/>
    </source>
</evidence>
<evidence type="ECO:0000313" key="2">
    <source>
        <dbReference type="EMBL" id="AKQ08033.1"/>
    </source>
</evidence>
<dbReference type="OrthoDB" id="4625at10239"/>
<dbReference type="EMBL" id="KT222942">
    <property type="protein sequence ID" value="AKQ08033.1"/>
    <property type="molecule type" value="Genomic_DNA"/>
</dbReference>
<dbReference type="SUPFAM" id="SSF53474">
    <property type="entry name" value="alpha/beta-Hydrolases"/>
    <property type="match status" value="1"/>
</dbReference>
<dbReference type="InterPro" id="IPR041855">
    <property type="entry name" value="Lysin_B_C_ter"/>
</dbReference>
<dbReference type="Gene3D" id="3.40.50.1820">
    <property type="entry name" value="alpha/beta hydrolase"/>
    <property type="match status" value="1"/>
</dbReference>
<protein>
    <submittedName>
        <fullName evidence="2">Lysin B</fullName>
    </submittedName>
</protein>
<reference evidence="2 3" key="1">
    <citation type="submission" date="2015-06" db="EMBL/GenBank/DDBJ databases">
        <authorList>
            <person name="Feeney M.S."/>
            <person name="Mageeney C.M."/>
            <person name="Perl A.L."/>
            <person name="Chen J.E."/>
            <person name="Kelley R.A."/>
            <person name="Taylor D.H."/>
            <person name="Marzillier J.Y."/>
            <person name="Kenna M.A."/>
            <person name="Ware V.C."/>
            <person name="Serrano M.G."/>
            <person name="Buck G."/>
            <person name="Lee V."/>
            <person name="Wang Y."/>
            <person name="Carvalho R."/>
            <person name="Voegtly L."/>
            <person name="Shi R."/>
            <person name="Duckworth R."/>
            <person name="Johnson A."/>
            <person name="Loviza R."/>
            <person name="Walstead R."/>
            <person name="Shah Z."/>
            <person name="Kiflezghi M."/>
            <person name="Wade K."/>
            <person name="Delesalle V.A."/>
            <person name="Bradley K.W."/>
            <person name="Asai D.J."/>
            <person name="Bowman C.A."/>
            <person name="Russell D.A."/>
            <person name="Pope W.H."/>
            <person name="Jacobs-Sera D."/>
            <person name="Hendrix R.W."/>
            <person name="Hatfull G.F."/>
        </authorList>
    </citation>
    <scope>NUCLEOTIDE SEQUENCE [LARGE SCALE GENOMIC DNA]</scope>
</reference>
<dbReference type="InterPro" id="IPR029058">
    <property type="entry name" value="AB_hydrolase_fold"/>
</dbReference>
<dbReference type="KEGG" id="vg:26795407"/>
<dbReference type="InterPro" id="IPR013228">
    <property type="entry name" value="PE-PPE_C"/>
</dbReference>
<dbReference type="Pfam" id="PF08237">
    <property type="entry name" value="PE-PPE"/>
    <property type="match status" value="1"/>
</dbReference>
<name>A0A0H4TI62_9CAUD</name>
<dbReference type="GeneID" id="26795407"/>